<sequence length="440" mass="49704">MSVKSPSGLLLGPMLSHVFVSSRLLIPPPGEDKEPEATTDTEPPSTEDIQPLPVQEPPQDSDFHQLIKECCTENFKVVHKSSVYSNTSQISLILSIAPILSTKEPEHLLSMGYEHLSITPETESDEVTESNVENLLPIPTFNTFSNPLFKDNDDLDSRDDESLPDEDVLAEEFKIYSNPLFDEDEINSNKLDPHCFNVESDFVESLLNQIPKADFNFMEDIHFIENLLYDNSSPRPPEDLNAEIADTIIESLPSSSIPVHDNDAREEIDLLPNAEPDQESMNDISDDSTNDPFMKEVNLFLATDHWIPPSIENYYDTERDIHFLKALLVDDFIPFSKNESSNFEDVPSIPRPPPEPPDDEYDLEPEVISAVMHNIDEPNKDESFKPGGEIFVSTNNEDVDCFPFMIVIRIFLPYLVLPKISPLFLFAESEDTIFDPGISD</sequence>
<evidence type="ECO:0000313" key="2">
    <source>
        <dbReference type="EMBL" id="GEU37296.1"/>
    </source>
</evidence>
<gene>
    <name evidence="2" type="ORF">Tci_009274</name>
</gene>
<proteinExistence type="predicted"/>
<dbReference type="EMBL" id="BKCJ010000912">
    <property type="protein sequence ID" value="GEU37296.1"/>
    <property type="molecule type" value="Genomic_DNA"/>
</dbReference>
<feature type="region of interest" description="Disordered" evidence="1">
    <location>
        <begin position="25"/>
        <end position="60"/>
    </location>
</feature>
<evidence type="ECO:0008006" key="3">
    <source>
        <dbReference type="Google" id="ProtNLM"/>
    </source>
</evidence>
<protein>
    <recommendedName>
        <fullName evidence="3">Reverse transcriptase domain-containing protein</fullName>
    </recommendedName>
</protein>
<reference evidence="2" key="1">
    <citation type="journal article" date="2019" name="Sci. Rep.">
        <title>Draft genome of Tanacetum cinerariifolium, the natural source of mosquito coil.</title>
        <authorList>
            <person name="Yamashiro T."/>
            <person name="Shiraishi A."/>
            <person name="Satake H."/>
            <person name="Nakayama K."/>
        </authorList>
    </citation>
    <scope>NUCLEOTIDE SEQUENCE</scope>
</reference>
<name>A0A6L2JK30_TANCI</name>
<dbReference type="AlphaFoldDB" id="A0A6L2JK30"/>
<accession>A0A6L2JK30</accession>
<evidence type="ECO:0000256" key="1">
    <source>
        <dbReference type="SAM" id="MobiDB-lite"/>
    </source>
</evidence>
<comment type="caution">
    <text evidence="2">The sequence shown here is derived from an EMBL/GenBank/DDBJ whole genome shotgun (WGS) entry which is preliminary data.</text>
</comment>
<organism evidence="2">
    <name type="scientific">Tanacetum cinerariifolium</name>
    <name type="common">Dalmatian daisy</name>
    <name type="synonym">Chrysanthemum cinerariifolium</name>
    <dbReference type="NCBI Taxonomy" id="118510"/>
    <lineage>
        <taxon>Eukaryota</taxon>
        <taxon>Viridiplantae</taxon>
        <taxon>Streptophyta</taxon>
        <taxon>Embryophyta</taxon>
        <taxon>Tracheophyta</taxon>
        <taxon>Spermatophyta</taxon>
        <taxon>Magnoliopsida</taxon>
        <taxon>eudicotyledons</taxon>
        <taxon>Gunneridae</taxon>
        <taxon>Pentapetalae</taxon>
        <taxon>asterids</taxon>
        <taxon>campanulids</taxon>
        <taxon>Asterales</taxon>
        <taxon>Asteraceae</taxon>
        <taxon>Asteroideae</taxon>
        <taxon>Anthemideae</taxon>
        <taxon>Anthemidinae</taxon>
        <taxon>Tanacetum</taxon>
    </lineage>
</organism>